<evidence type="ECO:0000256" key="13">
    <source>
        <dbReference type="ARBA" id="ARBA00043078"/>
    </source>
</evidence>
<keyword evidence="4" id="KW-1003">Cell membrane</keyword>
<dbReference type="GO" id="GO:0071555">
    <property type="term" value="P:cell wall organization"/>
    <property type="evidence" value="ECO:0007669"/>
    <property type="project" value="UniProtKB-KW"/>
</dbReference>
<evidence type="ECO:0000256" key="10">
    <source>
        <dbReference type="ARBA" id="ARBA00023326"/>
    </source>
</evidence>
<sequence>MTFARNHIPMVSSLALNAFAVASAFTASTVQLGDPQQIDARFATRNVEAVFVGNEDLQNGRFGAYSANQIVDRVRTYLCRPWTLANVCNNIGVTIYPFFTQGSQPSIEKLQAQWDQMVSQFGSGKLHLAGTAFPSAGESYAGNVPSIGAMTPY</sequence>
<reference evidence="15 16" key="1">
    <citation type="submission" date="2015-11" db="EMBL/GenBank/DDBJ databases">
        <title>Genomes and virulence difference between two physiological races of Phytophthora nicotianae.</title>
        <authorList>
            <person name="Liu H."/>
            <person name="Ma X."/>
            <person name="Yu H."/>
            <person name="Fang D."/>
            <person name="Li Y."/>
            <person name="Wang X."/>
            <person name="Wang W."/>
            <person name="Dong Y."/>
            <person name="Xiao B."/>
        </authorList>
    </citation>
    <scope>NUCLEOTIDE SEQUENCE [LARGE SCALE GENOMIC DNA]</scope>
    <source>
        <strain evidence="16">race 0</strain>
    </source>
</reference>
<keyword evidence="14" id="KW-0732">Signal</keyword>
<feature type="chain" id="PRO_5006941385" description="glucan endo-1,3-beta-D-glucosidase" evidence="14">
    <location>
        <begin position="25"/>
        <end position="153"/>
    </location>
</feature>
<evidence type="ECO:0000313" key="16">
    <source>
        <dbReference type="Proteomes" id="UP000052943"/>
    </source>
</evidence>
<evidence type="ECO:0000256" key="1">
    <source>
        <dbReference type="ARBA" id="ARBA00000382"/>
    </source>
</evidence>
<evidence type="ECO:0000256" key="14">
    <source>
        <dbReference type="SAM" id="SignalP"/>
    </source>
</evidence>
<dbReference type="AlphaFoldDB" id="A0A0W8D8M0"/>
<dbReference type="GO" id="GO:0042973">
    <property type="term" value="F:glucan endo-1,3-beta-D-glucosidase activity"/>
    <property type="evidence" value="ECO:0007669"/>
    <property type="project" value="UniProtKB-EC"/>
</dbReference>
<feature type="signal peptide" evidence="14">
    <location>
        <begin position="1"/>
        <end position="24"/>
    </location>
</feature>
<evidence type="ECO:0000256" key="12">
    <source>
        <dbReference type="ARBA" id="ARBA00042373"/>
    </source>
</evidence>
<comment type="subcellular location">
    <subcellularLocation>
        <location evidence="2">Cell membrane</location>
    </subcellularLocation>
</comment>
<dbReference type="InterPro" id="IPR017853">
    <property type="entry name" value="GH"/>
</dbReference>
<gene>
    <name evidence="15" type="ORF">AM587_10004890</name>
</gene>
<dbReference type="SUPFAM" id="SSF51445">
    <property type="entry name" value="(Trans)glycosidases"/>
    <property type="match status" value="1"/>
</dbReference>
<keyword evidence="8" id="KW-0119">Carbohydrate metabolism</keyword>
<evidence type="ECO:0000256" key="2">
    <source>
        <dbReference type="ARBA" id="ARBA00004236"/>
    </source>
</evidence>
<evidence type="ECO:0000256" key="5">
    <source>
        <dbReference type="ARBA" id="ARBA00022801"/>
    </source>
</evidence>
<protein>
    <recommendedName>
        <fullName evidence="3">glucan endo-1,3-beta-D-glucosidase</fullName>
        <ecNumber evidence="3">3.2.1.39</ecNumber>
    </recommendedName>
    <alternativeName>
        <fullName evidence="13">Endo-1,3-beta-glucanase btgC</fullName>
    </alternativeName>
    <alternativeName>
        <fullName evidence="12">Laminarinase btgC</fullName>
    </alternativeName>
</protein>
<evidence type="ECO:0000256" key="9">
    <source>
        <dbReference type="ARBA" id="ARBA00023316"/>
    </source>
</evidence>
<dbReference type="PANTHER" id="PTHR16631">
    <property type="entry name" value="GLUCAN 1,3-BETA-GLUCOSIDASE"/>
    <property type="match status" value="1"/>
</dbReference>
<keyword evidence="9" id="KW-0961">Cell wall biogenesis/degradation</keyword>
<dbReference type="EMBL" id="LNFO01001311">
    <property type="protein sequence ID" value="KUF92718.1"/>
    <property type="molecule type" value="Genomic_DNA"/>
</dbReference>
<dbReference type="STRING" id="4790.A0A0W8D8M0"/>
<accession>A0A0W8D8M0</accession>
<dbReference type="PANTHER" id="PTHR16631:SF17">
    <property type="entry name" value="GLUCAN ENDO-1,3-BETA-GLUCOSIDASE BTGC"/>
    <property type="match status" value="1"/>
</dbReference>
<proteinExistence type="predicted"/>
<organism evidence="15 16">
    <name type="scientific">Phytophthora nicotianae</name>
    <name type="common">Potato buckeye rot agent</name>
    <name type="synonym">Phytophthora parasitica</name>
    <dbReference type="NCBI Taxonomy" id="4792"/>
    <lineage>
        <taxon>Eukaryota</taxon>
        <taxon>Sar</taxon>
        <taxon>Stramenopiles</taxon>
        <taxon>Oomycota</taxon>
        <taxon>Peronosporomycetes</taxon>
        <taxon>Peronosporales</taxon>
        <taxon>Peronosporaceae</taxon>
        <taxon>Phytophthora</taxon>
    </lineage>
</organism>
<dbReference type="GO" id="GO:0005886">
    <property type="term" value="C:plasma membrane"/>
    <property type="evidence" value="ECO:0007669"/>
    <property type="project" value="UniProtKB-SubCell"/>
</dbReference>
<comment type="function">
    <text evidence="11">Glucanases play a role in cell expansion during growth, in cell-cell fusion during mating, and in spore release during sporulation. This enzyme may be involved in beta-glucan degradation. Active on laminarin and lichenan.</text>
</comment>
<name>A0A0W8D8M0_PHYNI</name>
<dbReference type="EC" id="3.2.1.39" evidence="3"/>
<keyword evidence="5" id="KW-0378">Hydrolase</keyword>
<keyword evidence="10" id="KW-0624">Polysaccharide degradation</keyword>
<dbReference type="Proteomes" id="UP000052943">
    <property type="component" value="Unassembled WGS sequence"/>
</dbReference>
<evidence type="ECO:0000256" key="7">
    <source>
        <dbReference type="ARBA" id="ARBA00023180"/>
    </source>
</evidence>
<keyword evidence="6" id="KW-0472">Membrane</keyword>
<dbReference type="GO" id="GO:0000272">
    <property type="term" value="P:polysaccharide catabolic process"/>
    <property type="evidence" value="ECO:0007669"/>
    <property type="project" value="UniProtKB-KW"/>
</dbReference>
<dbReference type="InterPro" id="IPR050732">
    <property type="entry name" value="Beta-glucan_modifiers"/>
</dbReference>
<evidence type="ECO:0000256" key="3">
    <source>
        <dbReference type="ARBA" id="ARBA00012780"/>
    </source>
</evidence>
<keyword evidence="7" id="KW-0325">Glycoprotein</keyword>
<comment type="catalytic activity">
    <reaction evidence="1">
        <text>Hydrolysis of (1-&gt;3)-beta-D-glucosidic linkages in (1-&gt;3)-beta-D-glucans.</text>
        <dbReference type="EC" id="3.2.1.39"/>
    </reaction>
</comment>
<evidence type="ECO:0000313" key="15">
    <source>
        <dbReference type="EMBL" id="KUF92718.1"/>
    </source>
</evidence>
<comment type="caution">
    <text evidence="15">The sequence shown here is derived from an EMBL/GenBank/DDBJ whole genome shotgun (WGS) entry which is preliminary data.</text>
</comment>
<evidence type="ECO:0000256" key="6">
    <source>
        <dbReference type="ARBA" id="ARBA00023136"/>
    </source>
</evidence>
<evidence type="ECO:0000256" key="11">
    <source>
        <dbReference type="ARBA" id="ARBA00037649"/>
    </source>
</evidence>
<evidence type="ECO:0000256" key="4">
    <source>
        <dbReference type="ARBA" id="ARBA00022475"/>
    </source>
</evidence>
<evidence type="ECO:0000256" key="8">
    <source>
        <dbReference type="ARBA" id="ARBA00023277"/>
    </source>
</evidence>